<name>C7MI20_BRAFD</name>
<feature type="transmembrane region" description="Helical" evidence="1">
    <location>
        <begin position="37"/>
        <end position="57"/>
    </location>
</feature>
<gene>
    <name evidence="2" type="ordered locus">Bfae_05800</name>
</gene>
<evidence type="ECO:0000313" key="2">
    <source>
        <dbReference type="EMBL" id="ACU84446.1"/>
    </source>
</evidence>
<evidence type="ECO:0000313" key="3">
    <source>
        <dbReference type="Proteomes" id="UP000001919"/>
    </source>
</evidence>
<dbReference type="AlphaFoldDB" id="C7MI20"/>
<reference evidence="2 3" key="1">
    <citation type="journal article" date="2009" name="Stand. Genomic Sci.">
        <title>Complete genome sequence of Brachybacterium faecium type strain (Schefferle 6-10).</title>
        <authorList>
            <person name="Lapidus A."/>
            <person name="Pukall R."/>
            <person name="Labuttii K."/>
            <person name="Copeland A."/>
            <person name="Del Rio T.G."/>
            <person name="Nolan M."/>
            <person name="Chen F."/>
            <person name="Lucas S."/>
            <person name="Tice H."/>
            <person name="Cheng J.F."/>
            <person name="Bruce D."/>
            <person name="Goodwin L."/>
            <person name="Pitluck S."/>
            <person name="Rohde M."/>
            <person name="Goker M."/>
            <person name="Pati A."/>
            <person name="Ivanova N."/>
            <person name="Mavrommatis K."/>
            <person name="Chen A."/>
            <person name="Palaniappan K."/>
            <person name="D'haeseleer P."/>
            <person name="Chain P."/>
            <person name="Bristow J."/>
            <person name="Eisen J.A."/>
            <person name="Markowitz V."/>
            <person name="Hugenholtz P."/>
            <person name="Kyrpides N.C."/>
            <person name="Klenk H.P."/>
        </authorList>
    </citation>
    <scope>NUCLEOTIDE SEQUENCE [LARGE SCALE GENOMIC DNA]</scope>
    <source>
        <strain evidence="3">ATCC 43885 / DSM 4810 / JCM 11609 / LMG 19847 / NBRC 14762 / NCIMB 9860 / 6-10</strain>
    </source>
</reference>
<keyword evidence="1" id="KW-0472">Membrane</keyword>
<keyword evidence="1" id="KW-1133">Transmembrane helix</keyword>
<dbReference type="OrthoDB" id="9958961at2"/>
<dbReference type="KEGG" id="bfa:Bfae_05800"/>
<sequence>MPDRAKYLVLVVSLYLVAIAVLVAGVAAIFQRPFLDITVDLAPAILIFLAVTIVHGARHDLRS</sequence>
<dbReference type="PATRIC" id="fig|446465.5.peg.568"/>
<accession>C7MI20</accession>
<protein>
    <submittedName>
        <fullName evidence="2">Uncharacterized protein</fullName>
    </submittedName>
</protein>
<dbReference type="HOGENOM" id="CLU_2876948_0_0_11"/>
<keyword evidence="1" id="KW-0812">Transmembrane</keyword>
<evidence type="ECO:0000256" key="1">
    <source>
        <dbReference type="SAM" id="Phobius"/>
    </source>
</evidence>
<dbReference type="eggNOG" id="ENOG502ZKWV">
    <property type="taxonomic scope" value="Bacteria"/>
</dbReference>
<keyword evidence="3" id="KW-1185">Reference proteome</keyword>
<dbReference type="EMBL" id="CP001643">
    <property type="protein sequence ID" value="ACU84446.1"/>
    <property type="molecule type" value="Genomic_DNA"/>
</dbReference>
<feature type="transmembrane region" description="Helical" evidence="1">
    <location>
        <begin position="7"/>
        <end position="31"/>
    </location>
</feature>
<proteinExistence type="predicted"/>
<organism evidence="2 3">
    <name type="scientific">Brachybacterium faecium (strain ATCC 43885 / DSM 4810 / JCM 11609 / LMG 19847 / NBRC 14762 / NCIMB 9860 / 6-10)</name>
    <dbReference type="NCBI Taxonomy" id="446465"/>
    <lineage>
        <taxon>Bacteria</taxon>
        <taxon>Bacillati</taxon>
        <taxon>Actinomycetota</taxon>
        <taxon>Actinomycetes</taxon>
        <taxon>Micrococcales</taxon>
        <taxon>Dermabacteraceae</taxon>
        <taxon>Brachybacterium</taxon>
    </lineage>
</organism>
<dbReference type="Proteomes" id="UP000001919">
    <property type="component" value="Chromosome"/>
</dbReference>